<dbReference type="SUPFAM" id="SSF54427">
    <property type="entry name" value="NTF2-like"/>
    <property type="match status" value="1"/>
</dbReference>
<evidence type="ECO:0000256" key="1">
    <source>
        <dbReference type="SAM" id="MobiDB-lite"/>
    </source>
</evidence>
<feature type="region of interest" description="Disordered" evidence="1">
    <location>
        <begin position="1"/>
        <end position="33"/>
    </location>
</feature>
<evidence type="ECO:0000313" key="4">
    <source>
        <dbReference type="Proteomes" id="UP000277094"/>
    </source>
</evidence>
<dbReference type="InterPro" id="IPR032710">
    <property type="entry name" value="NTF2-like_dom_sf"/>
</dbReference>
<organism evidence="3 4">
    <name type="scientific">Nocardioides marmorisolisilvae</name>
    <dbReference type="NCBI Taxonomy" id="1542737"/>
    <lineage>
        <taxon>Bacteria</taxon>
        <taxon>Bacillati</taxon>
        <taxon>Actinomycetota</taxon>
        <taxon>Actinomycetes</taxon>
        <taxon>Propionibacteriales</taxon>
        <taxon>Nocardioidaceae</taxon>
        <taxon>Nocardioides</taxon>
    </lineage>
</organism>
<name>A0A3N0DW25_9ACTN</name>
<dbReference type="EMBL" id="RJSG01000002">
    <property type="protein sequence ID" value="RNL79623.1"/>
    <property type="molecule type" value="Genomic_DNA"/>
</dbReference>
<feature type="domain" description="SnoaL-like" evidence="2">
    <location>
        <begin position="37"/>
        <end position="157"/>
    </location>
</feature>
<dbReference type="OrthoDB" id="1492465at2"/>
<reference evidence="3 4" key="1">
    <citation type="submission" date="2018-11" db="EMBL/GenBank/DDBJ databases">
        <authorList>
            <person name="Li F."/>
        </authorList>
    </citation>
    <scope>NUCLEOTIDE SEQUENCE [LARGE SCALE GENOMIC DNA]</scope>
    <source>
        <strain evidence="3 4">KIS18-7</strain>
    </source>
</reference>
<gene>
    <name evidence="3" type="ORF">EFL95_11685</name>
</gene>
<accession>A0A3N0DW25</accession>
<dbReference type="Gene3D" id="3.10.450.50">
    <property type="match status" value="1"/>
</dbReference>
<evidence type="ECO:0000259" key="2">
    <source>
        <dbReference type="Pfam" id="PF13577"/>
    </source>
</evidence>
<dbReference type="Proteomes" id="UP000277094">
    <property type="component" value="Unassembled WGS sequence"/>
</dbReference>
<dbReference type="AlphaFoldDB" id="A0A3N0DW25"/>
<proteinExistence type="predicted"/>
<comment type="caution">
    <text evidence="3">The sequence shown here is derived from an EMBL/GenBank/DDBJ whole genome shotgun (WGS) entry which is preliminary data.</text>
</comment>
<sequence length="169" mass="18451">MARDQPGGRAVPRQDHLGPQARRGPGLEGRRVSGPEDLVTAYAAAVDARDWVALADLFVEDGALITPDPPRSLEPVIASIGRDAIVATVRKVEGFAGTDHVVDSTHWQVDGSAASGLTIGQAHHHVDGPEPHSWVWYVEYRDDAVRTEAGWRFATRRLTLARIEKQPRP</sequence>
<protein>
    <submittedName>
        <fullName evidence="3">Nuclear transport factor 2 family protein</fullName>
    </submittedName>
</protein>
<dbReference type="Pfam" id="PF13577">
    <property type="entry name" value="SnoaL_4"/>
    <property type="match status" value="1"/>
</dbReference>
<evidence type="ECO:0000313" key="3">
    <source>
        <dbReference type="EMBL" id="RNL79623.1"/>
    </source>
</evidence>
<keyword evidence="4" id="KW-1185">Reference proteome</keyword>
<dbReference type="InterPro" id="IPR037401">
    <property type="entry name" value="SnoaL-like"/>
</dbReference>
<dbReference type="CDD" id="cd00531">
    <property type="entry name" value="NTF2_like"/>
    <property type="match status" value="1"/>
</dbReference>